<evidence type="ECO:0000259" key="7">
    <source>
        <dbReference type="PROSITE" id="PS50002"/>
    </source>
</evidence>
<keyword evidence="2 5" id="KW-0728">SH3 domain</keyword>
<feature type="compositionally biased region" description="Pro residues" evidence="6">
    <location>
        <begin position="110"/>
        <end position="124"/>
    </location>
</feature>
<organism evidence="8 9">
    <name type="scientific">Armillaria novae-zelandiae</name>
    <dbReference type="NCBI Taxonomy" id="153914"/>
    <lineage>
        <taxon>Eukaryota</taxon>
        <taxon>Fungi</taxon>
        <taxon>Dikarya</taxon>
        <taxon>Basidiomycota</taxon>
        <taxon>Agaricomycotina</taxon>
        <taxon>Agaricomycetes</taxon>
        <taxon>Agaricomycetidae</taxon>
        <taxon>Agaricales</taxon>
        <taxon>Marasmiineae</taxon>
        <taxon>Physalacriaceae</taxon>
        <taxon>Armillaria</taxon>
    </lineage>
</organism>
<dbReference type="PRINTS" id="PR00452">
    <property type="entry name" value="SH3DOMAIN"/>
</dbReference>
<dbReference type="PANTHER" id="PTHR14167:SF81">
    <property type="entry name" value="ENDOPHILIN-A"/>
    <property type="match status" value="1"/>
</dbReference>
<dbReference type="SMART" id="SM00326">
    <property type="entry name" value="SH3"/>
    <property type="match status" value="1"/>
</dbReference>
<evidence type="ECO:0000313" key="9">
    <source>
        <dbReference type="Proteomes" id="UP001175227"/>
    </source>
</evidence>
<evidence type="ECO:0000313" key="8">
    <source>
        <dbReference type="EMBL" id="KAK0490618.1"/>
    </source>
</evidence>
<keyword evidence="9" id="KW-1185">Reference proteome</keyword>
<dbReference type="AlphaFoldDB" id="A0AA39UJR0"/>
<feature type="compositionally biased region" description="Low complexity" evidence="6">
    <location>
        <begin position="93"/>
        <end position="105"/>
    </location>
</feature>
<accession>A0AA39UJR0</accession>
<evidence type="ECO:0000256" key="6">
    <source>
        <dbReference type="SAM" id="MobiDB-lite"/>
    </source>
</evidence>
<dbReference type="CDD" id="cd00174">
    <property type="entry name" value="SH3"/>
    <property type="match status" value="1"/>
</dbReference>
<dbReference type="InterPro" id="IPR036028">
    <property type="entry name" value="SH3-like_dom_sf"/>
</dbReference>
<feature type="domain" description="SH3" evidence="7">
    <location>
        <begin position="154"/>
        <end position="211"/>
    </location>
</feature>
<evidence type="ECO:0000256" key="5">
    <source>
        <dbReference type="PROSITE-ProRule" id="PRU00192"/>
    </source>
</evidence>
<proteinExistence type="predicted"/>
<dbReference type="SUPFAM" id="SSF50044">
    <property type="entry name" value="SH3-domain"/>
    <property type="match status" value="1"/>
</dbReference>
<feature type="region of interest" description="Disordered" evidence="6">
    <location>
        <begin position="25"/>
        <end position="165"/>
    </location>
</feature>
<feature type="compositionally biased region" description="Polar residues" evidence="6">
    <location>
        <begin position="25"/>
        <end position="47"/>
    </location>
</feature>
<comment type="subcellular location">
    <subcellularLocation>
        <location evidence="1">Membrane</location>
        <topology evidence="1">Peripheral membrane protein</topology>
    </subcellularLocation>
</comment>
<name>A0AA39UJR0_9AGAR</name>
<feature type="compositionally biased region" description="Acidic residues" evidence="6">
    <location>
        <begin position="143"/>
        <end position="157"/>
    </location>
</feature>
<evidence type="ECO:0000256" key="1">
    <source>
        <dbReference type="ARBA" id="ARBA00004170"/>
    </source>
</evidence>
<feature type="compositionally biased region" description="Pro residues" evidence="6">
    <location>
        <begin position="63"/>
        <end position="77"/>
    </location>
</feature>
<evidence type="ECO:0000256" key="3">
    <source>
        <dbReference type="ARBA" id="ARBA00023054"/>
    </source>
</evidence>
<dbReference type="InterPro" id="IPR001452">
    <property type="entry name" value="SH3_domain"/>
</dbReference>
<keyword evidence="4" id="KW-0472">Membrane</keyword>
<dbReference type="Pfam" id="PF00018">
    <property type="entry name" value="SH3_1"/>
    <property type="match status" value="1"/>
</dbReference>
<sequence>MVFSNLPHHEKDAFFSLLDEYFQSRPQPASALSQSGNGVSESSTNASIGRVAAAAHAFGSNLPAPPRRTPGSPPPDRTPGGLVSNKMFGNVDTTSKTSMLTSSLKSKSRAPPPKTYAPPPPPAFGPKKNAFAPPPMRRAPSEPEPEPEPEPESESGEWAEALYDYDSGETGDLKIRANQQILVTEKSSADWWMGEVDGRTGLFPASYVKLL</sequence>
<keyword evidence="3" id="KW-0175">Coiled coil</keyword>
<gene>
    <name evidence="8" type="ORF">IW261DRAFT_1546997</name>
</gene>
<reference evidence="8" key="1">
    <citation type="submission" date="2023-06" db="EMBL/GenBank/DDBJ databases">
        <authorList>
            <consortium name="Lawrence Berkeley National Laboratory"/>
            <person name="Ahrendt S."/>
            <person name="Sahu N."/>
            <person name="Indic B."/>
            <person name="Wong-Bajracharya J."/>
            <person name="Merenyi Z."/>
            <person name="Ke H.-M."/>
            <person name="Monk M."/>
            <person name="Kocsube S."/>
            <person name="Drula E."/>
            <person name="Lipzen A."/>
            <person name="Balint B."/>
            <person name="Henrissat B."/>
            <person name="Andreopoulos B."/>
            <person name="Martin F.M."/>
            <person name="Harder C.B."/>
            <person name="Rigling D."/>
            <person name="Ford K.L."/>
            <person name="Foster G.D."/>
            <person name="Pangilinan J."/>
            <person name="Papanicolaou A."/>
            <person name="Barry K."/>
            <person name="LaButti K."/>
            <person name="Viragh M."/>
            <person name="Koriabine M."/>
            <person name="Yan M."/>
            <person name="Riley R."/>
            <person name="Champramary S."/>
            <person name="Plett K.L."/>
            <person name="Tsai I.J."/>
            <person name="Slot J."/>
            <person name="Sipos G."/>
            <person name="Plett J."/>
            <person name="Nagy L.G."/>
            <person name="Grigoriev I.V."/>
        </authorList>
    </citation>
    <scope>NUCLEOTIDE SEQUENCE</scope>
    <source>
        <strain evidence="8">ICMP 16352</strain>
    </source>
</reference>
<protein>
    <submittedName>
        <fullName evidence="8">SH3-domain-containing protein</fullName>
    </submittedName>
</protein>
<dbReference type="EMBL" id="JAUEPR010000001">
    <property type="protein sequence ID" value="KAK0490618.1"/>
    <property type="molecule type" value="Genomic_DNA"/>
</dbReference>
<dbReference type="PRINTS" id="PR00499">
    <property type="entry name" value="P67PHOX"/>
</dbReference>
<dbReference type="Gene3D" id="2.30.30.40">
    <property type="entry name" value="SH3 Domains"/>
    <property type="match status" value="1"/>
</dbReference>
<evidence type="ECO:0000256" key="4">
    <source>
        <dbReference type="ARBA" id="ARBA00023136"/>
    </source>
</evidence>
<dbReference type="InterPro" id="IPR050384">
    <property type="entry name" value="Endophilin_SH3RF"/>
</dbReference>
<dbReference type="PROSITE" id="PS50002">
    <property type="entry name" value="SH3"/>
    <property type="match status" value="1"/>
</dbReference>
<evidence type="ECO:0000256" key="2">
    <source>
        <dbReference type="ARBA" id="ARBA00022443"/>
    </source>
</evidence>
<dbReference type="PANTHER" id="PTHR14167">
    <property type="entry name" value="SH3 DOMAIN-CONTAINING"/>
    <property type="match status" value="1"/>
</dbReference>
<comment type="caution">
    <text evidence="8">The sequence shown here is derived from an EMBL/GenBank/DDBJ whole genome shotgun (WGS) entry which is preliminary data.</text>
</comment>
<dbReference type="Proteomes" id="UP001175227">
    <property type="component" value="Unassembled WGS sequence"/>
</dbReference>